<feature type="region of interest" description="Disordered" evidence="1">
    <location>
        <begin position="120"/>
        <end position="173"/>
    </location>
</feature>
<dbReference type="EMBL" id="BGZK01001631">
    <property type="protein sequence ID" value="GBP83653.1"/>
    <property type="molecule type" value="Genomic_DNA"/>
</dbReference>
<evidence type="ECO:0000313" key="2">
    <source>
        <dbReference type="EMBL" id="GBP83653.1"/>
    </source>
</evidence>
<protein>
    <submittedName>
        <fullName evidence="2">Uncharacterized protein</fullName>
    </submittedName>
</protein>
<dbReference type="AlphaFoldDB" id="A0A4C1Z939"/>
<dbReference type="Proteomes" id="UP000299102">
    <property type="component" value="Unassembled WGS sequence"/>
</dbReference>
<proteinExistence type="predicted"/>
<gene>
    <name evidence="2" type="ORF">EVAR_57812_1</name>
</gene>
<feature type="region of interest" description="Disordered" evidence="1">
    <location>
        <begin position="20"/>
        <end position="40"/>
    </location>
</feature>
<name>A0A4C1Z939_EUMVA</name>
<dbReference type="PANTHER" id="PTHR21010:SF3">
    <property type="entry name" value="DAXX"/>
    <property type="match status" value="1"/>
</dbReference>
<dbReference type="PANTHER" id="PTHR21010">
    <property type="entry name" value="AGAP001581-PA"/>
    <property type="match status" value="1"/>
</dbReference>
<sequence length="222" mass="25002">MSNESEMREQCLPAILKRGGSPRRARLRAGQWPRGRDVPPAASPPLLAVLSKLMSIPHMTTSQIEAENTQMTNDLYRLLKKYSGLRNLIRELKVGSYLDTSIGVHELESLPNIPPLHDAQGHDQGHHARPRLHGGLPRGGPIARGAQVNGHQHARPGQRRFRPTSAGGRTPQGRIVTSSRVVVSREKRRAYRAPSNRRYREWARLAAYGRRVLVWLRDFVAF</sequence>
<evidence type="ECO:0000256" key="1">
    <source>
        <dbReference type="SAM" id="MobiDB-lite"/>
    </source>
</evidence>
<evidence type="ECO:0000313" key="3">
    <source>
        <dbReference type="Proteomes" id="UP000299102"/>
    </source>
</evidence>
<feature type="compositionally biased region" description="Basic residues" evidence="1">
    <location>
        <begin position="152"/>
        <end position="162"/>
    </location>
</feature>
<comment type="caution">
    <text evidence="2">The sequence shown here is derived from an EMBL/GenBank/DDBJ whole genome shotgun (WGS) entry which is preliminary data.</text>
</comment>
<organism evidence="2 3">
    <name type="scientific">Eumeta variegata</name>
    <name type="common">Bagworm moth</name>
    <name type="synonym">Eumeta japonica</name>
    <dbReference type="NCBI Taxonomy" id="151549"/>
    <lineage>
        <taxon>Eukaryota</taxon>
        <taxon>Metazoa</taxon>
        <taxon>Ecdysozoa</taxon>
        <taxon>Arthropoda</taxon>
        <taxon>Hexapoda</taxon>
        <taxon>Insecta</taxon>
        <taxon>Pterygota</taxon>
        <taxon>Neoptera</taxon>
        <taxon>Endopterygota</taxon>
        <taxon>Lepidoptera</taxon>
        <taxon>Glossata</taxon>
        <taxon>Ditrysia</taxon>
        <taxon>Tineoidea</taxon>
        <taxon>Psychidae</taxon>
        <taxon>Oiketicinae</taxon>
        <taxon>Eumeta</taxon>
    </lineage>
</organism>
<accession>A0A4C1Z939</accession>
<reference evidence="2 3" key="1">
    <citation type="journal article" date="2019" name="Commun. Biol.">
        <title>The bagworm genome reveals a unique fibroin gene that provides high tensile strength.</title>
        <authorList>
            <person name="Kono N."/>
            <person name="Nakamura H."/>
            <person name="Ohtoshi R."/>
            <person name="Tomita M."/>
            <person name="Numata K."/>
            <person name="Arakawa K."/>
        </authorList>
    </citation>
    <scope>NUCLEOTIDE SEQUENCE [LARGE SCALE GENOMIC DNA]</scope>
</reference>
<dbReference type="OrthoDB" id="10052054at2759"/>
<keyword evidence="3" id="KW-1185">Reference proteome</keyword>